<dbReference type="EMBL" id="HG793130">
    <property type="protein sequence ID" value="CDK29373.1"/>
    <property type="molecule type" value="Genomic_DNA"/>
</dbReference>
<evidence type="ECO:0000259" key="2">
    <source>
        <dbReference type="Pfam" id="PF14616"/>
    </source>
</evidence>
<feature type="region of interest" description="Disordered" evidence="1">
    <location>
        <begin position="97"/>
        <end position="143"/>
    </location>
</feature>
<name>W6MSL4_9ASCO</name>
<dbReference type="AlphaFoldDB" id="W6MSL4"/>
<keyword evidence="4" id="KW-1185">Reference proteome</keyword>
<sequence length="522" mass="60099">MVLEEEQQVLGIHLGEHEAPGILEDNWLIMGNSSRDPRHQTELVDSYFEVMLRENWEEDSFSGGLAGIGAREDLANAMYIFGDDVIESLIRLEDVSDENITPPDHHGEGNSAEGQAVKQDTGQDGHQDGQEDPHQDDPHQDLDYRHANCSDVVDISSKKNPQRVVRIITPTTATFPEMDSLAYDPIFRPELPMFKVTIKEDMSCLKGDHLEKMRTLREVQRIIGRNGREFLTEIRLTFADQYASFFEHVSLQDLCQPEVYSNNPNPHITKFIDAFYGKIFGCSPDVYFKPIDSYPPEKNAFLIRRMVLFLPLEDHRHHVCGLECVQQTESAKILIRKDDNPPQPYVINVFPPLLYFQVPNHITLPDSLRDESYLYLPYVPPSREVTAYTPKVVRRSCNQDLASRIGNEALCPICTKPGYYSMNGSNYFHHMKTQHGIFSKGEIMLQPLYYGKHPSRKTKRSGFDESRNMGICPLCFLEFPNNPMSYLFEINPWAGKGNNPYLNYLRHCEKKHQMKIRRASRR</sequence>
<evidence type="ECO:0000313" key="3">
    <source>
        <dbReference type="EMBL" id="CDK29373.1"/>
    </source>
</evidence>
<feature type="domain" description="Transcription regulator Rua1 C-terminal" evidence="2">
    <location>
        <begin position="385"/>
        <end position="512"/>
    </location>
</feature>
<accession>W6MSL4</accession>
<dbReference type="HOGENOM" id="CLU_521813_0_0_1"/>
<gene>
    <name evidence="3" type="ORF">KUCA_T00005361001</name>
</gene>
<protein>
    <recommendedName>
        <fullName evidence="2">Transcription regulator Rua1 C-terminal domain-containing protein</fullName>
    </recommendedName>
</protein>
<dbReference type="RefSeq" id="XP_022461360.1">
    <property type="nucleotide sequence ID" value="XM_022600549.1"/>
</dbReference>
<dbReference type="Pfam" id="PF14616">
    <property type="entry name" value="Rua1_C"/>
    <property type="match status" value="1"/>
</dbReference>
<evidence type="ECO:0000256" key="1">
    <source>
        <dbReference type="SAM" id="MobiDB-lite"/>
    </source>
</evidence>
<evidence type="ECO:0000313" key="4">
    <source>
        <dbReference type="Proteomes" id="UP000019384"/>
    </source>
</evidence>
<reference evidence="3" key="2">
    <citation type="submission" date="2014-02" db="EMBL/GenBank/DDBJ databases">
        <title>Complete DNA sequence of /Kuraishia capsulata/ illustrates novel genomic features among budding yeasts (/Saccharomycotina/).</title>
        <authorList>
            <person name="Morales L."/>
            <person name="Noel B."/>
            <person name="Porcel B."/>
            <person name="Marcet-Houben M."/>
            <person name="Hullo M-F."/>
            <person name="Sacerdot C."/>
            <person name="Tekaia F."/>
            <person name="Leh-Louis V."/>
            <person name="Despons L."/>
            <person name="Khanna V."/>
            <person name="Aury J-M."/>
            <person name="Barbe V."/>
            <person name="Couloux A."/>
            <person name="Labadie K."/>
            <person name="Pelletier E."/>
            <person name="Souciet J-L."/>
            <person name="Boekhout T."/>
            <person name="Gabaldon T."/>
            <person name="Wincker P."/>
            <person name="Dujon B."/>
        </authorList>
    </citation>
    <scope>NUCLEOTIDE SEQUENCE</scope>
    <source>
        <strain evidence="3">CBS 1993</strain>
    </source>
</reference>
<proteinExistence type="predicted"/>
<organism evidence="3 4">
    <name type="scientific">Kuraishia capsulata CBS 1993</name>
    <dbReference type="NCBI Taxonomy" id="1382522"/>
    <lineage>
        <taxon>Eukaryota</taxon>
        <taxon>Fungi</taxon>
        <taxon>Dikarya</taxon>
        <taxon>Ascomycota</taxon>
        <taxon>Saccharomycotina</taxon>
        <taxon>Pichiomycetes</taxon>
        <taxon>Pichiales</taxon>
        <taxon>Pichiaceae</taxon>
        <taxon>Kuraishia</taxon>
    </lineage>
</organism>
<feature type="compositionally biased region" description="Basic and acidic residues" evidence="1">
    <location>
        <begin position="121"/>
        <end position="143"/>
    </location>
</feature>
<dbReference type="GeneID" id="34522748"/>
<reference evidence="3" key="1">
    <citation type="submission" date="2013-12" db="EMBL/GenBank/DDBJ databases">
        <authorList>
            <person name="Genoscope - CEA"/>
        </authorList>
    </citation>
    <scope>NUCLEOTIDE SEQUENCE</scope>
    <source>
        <strain evidence="3">CBS 1993</strain>
    </source>
</reference>
<dbReference type="InterPro" id="IPR028012">
    <property type="entry name" value="Rua1_C"/>
</dbReference>
<dbReference type="Proteomes" id="UP000019384">
    <property type="component" value="Unassembled WGS sequence"/>
</dbReference>